<dbReference type="AlphaFoldDB" id="A0AAV5QSH9"/>
<keyword evidence="5 8" id="KW-1133">Transmembrane helix</keyword>
<evidence type="ECO:0000256" key="4">
    <source>
        <dbReference type="ARBA" id="ARBA00022824"/>
    </source>
</evidence>
<keyword evidence="7 8" id="KW-0472">Membrane</keyword>
<dbReference type="PANTHER" id="PTHR45923:SF2">
    <property type="entry name" value="PROTEIN SEY1"/>
    <property type="match status" value="1"/>
</dbReference>
<keyword evidence="6 8" id="KW-0342">GTP-binding</keyword>
<proteinExistence type="inferred from homology"/>
<evidence type="ECO:0000256" key="1">
    <source>
        <dbReference type="ARBA" id="ARBA00022692"/>
    </source>
</evidence>
<feature type="domain" description="GB1/RHD3-type G" evidence="10">
    <location>
        <begin position="36"/>
        <end position="277"/>
    </location>
</feature>
<dbReference type="InterPro" id="IPR027417">
    <property type="entry name" value="P-loop_NTPase"/>
</dbReference>
<dbReference type="Pfam" id="PF20428">
    <property type="entry name" value="Sey1_3HB"/>
    <property type="match status" value="1"/>
</dbReference>
<evidence type="ECO:0000259" key="10">
    <source>
        <dbReference type="PROSITE" id="PS51715"/>
    </source>
</evidence>
<keyword evidence="12" id="KW-1185">Reference proteome</keyword>
<dbReference type="InterPro" id="IPR008803">
    <property type="entry name" value="RHD3/Sey1"/>
</dbReference>
<dbReference type="InterPro" id="IPR030386">
    <property type="entry name" value="G_GB1_RHD3_dom"/>
</dbReference>
<dbReference type="GO" id="GO:0005525">
    <property type="term" value="F:GTP binding"/>
    <property type="evidence" value="ECO:0007669"/>
    <property type="project" value="UniProtKB-UniRule"/>
</dbReference>
<dbReference type="FunFam" id="3.40.50.300:FF:000727">
    <property type="entry name" value="Protein SEY1 homolog"/>
    <property type="match status" value="1"/>
</dbReference>
<dbReference type="PROSITE" id="PS51715">
    <property type="entry name" value="G_GB1_RHD3"/>
    <property type="match status" value="1"/>
</dbReference>
<accession>A0AAV5QSH9</accession>
<dbReference type="GO" id="GO:0016320">
    <property type="term" value="P:endoplasmic reticulum membrane fusion"/>
    <property type="evidence" value="ECO:0007669"/>
    <property type="project" value="TreeGrafter"/>
</dbReference>
<comment type="caution">
    <text evidence="11">The sequence shown here is derived from an EMBL/GenBank/DDBJ whole genome shotgun (WGS) entry which is preliminary data.</text>
</comment>
<evidence type="ECO:0000256" key="6">
    <source>
        <dbReference type="ARBA" id="ARBA00023134"/>
    </source>
</evidence>
<dbReference type="SUPFAM" id="SSF52540">
    <property type="entry name" value="P-loop containing nucleoside triphosphate hydrolases"/>
    <property type="match status" value="1"/>
</dbReference>
<evidence type="ECO:0000256" key="7">
    <source>
        <dbReference type="ARBA" id="ARBA00023136"/>
    </source>
</evidence>
<evidence type="ECO:0000256" key="9">
    <source>
        <dbReference type="SAM" id="Phobius"/>
    </source>
</evidence>
<name>A0AAV5QSH9_9ASCO</name>
<evidence type="ECO:0000313" key="11">
    <source>
        <dbReference type="EMBL" id="GMM37531.1"/>
    </source>
</evidence>
<feature type="topological domain" description="Lumenal" evidence="8">
    <location>
        <begin position="712"/>
        <end position="714"/>
    </location>
</feature>
<dbReference type="GO" id="GO:0005789">
    <property type="term" value="C:endoplasmic reticulum membrane"/>
    <property type="evidence" value="ECO:0007669"/>
    <property type="project" value="UniProtKB-SubCell"/>
</dbReference>
<feature type="topological domain" description="Cytoplasmic" evidence="8">
    <location>
        <begin position="736"/>
        <end position="779"/>
    </location>
</feature>
<gene>
    <name evidence="8" type="primary">SEY1</name>
    <name evidence="11" type="ORF">DASC09_048560</name>
</gene>
<dbReference type="Pfam" id="PF05879">
    <property type="entry name" value="RHD3_GTPase"/>
    <property type="match status" value="1"/>
</dbReference>
<organism evidence="11 12">
    <name type="scientific">Saccharomycopsis crataegensis</name>
    <dbReference type="NCBI Taxonomy" id="43959"/>
    <lineage>
        <taxon>Eukaryota</taxon>
        <taxon>Fungi</taxon>
        <taxon>Dikarya</taxon>
        <taxon>Ascomycota</taxon>
        <taxon>Saccharomycotina</taxon>
        <taxon>Saccharomycetes</taxon>
        <taxon>Saccharomycopsidaceae</taxon>
        <taxon>Saccharomycopsis</taxon>
    </lineage>
</organism>
<dbReference type="HAMAP" id="MF_03109">
    <property type="entry name" value="Sey1"/>
    <property type="match status" value="1"/>
</dbReference>
<reference evidence="11 12" key="1">
    <citation type="journal article" date="2023" name="Elife">
        <title>Identification of key yeast species and microbe-microbe interactions impacting larval growth of Drosophila in the wild.</title>
        <authorList>
            <person name="Mure A."/>
            <person name="Sugiura Y."/>
            <person name="Maeda R."/>
            <person name="Honda K."/>
            <person name="Sakurai N."/>
            <person name="Takahashi Y."/>
            <person name="Watada M."/>
            <person name="Katoh T."/>
            <person name="Gotoh A."/>
            <person name="Gotoh Y."/>
            <person name="Taniguchi I."/>
            <person name="Nakamura K."/>
            <person name="Hayashi T."/>
            <person name="Katayama T."/>
            <person name="Uemura T."/>
            <person name="Hattori Y."/>
        </authorList>
    </citation>
    <scope>NUCLEOTIDE SEQUENCE [LARGE SCALE GENOMIC DNA]</scope>
    <source>
        <strain evidence="11 12">SC-9</strain>
    </source>
</reference>
<evidence type="ECO:0000256" key="2">
    <source>
        <dbReference type="ARBA" id="ARBA00022741"/>
    </source>
</evidence>
<evidence type="ECO:0000256" key="3">
    <source>
        <dbReference type="ARBA" id="ARBA00022801"/>
    </source>
</evidence>
<keyword evidence="2 8" id="KW-0547">Nucleotide-binding</keyword>
<dbReference type="EMBL" id="BTFZ01000012">
    <property type="protein sequence ID" value="GMM37531.1"/>
    <property type="molecule type" value="Genomic_DNA"/>
</dbReference>
<evidence type="ECO:0000313" key="12">
    <source>
        <dbReference type="Proteomes" id="UP001360560"/>
    </source>
</evidence>
<dbReference type="InterPro" id="IPR046758">
    <property type="entry name" value="Sey1/RHD3-like_3HB"/>
</dbReference>
<feature type="topological domain" description="Cytoplasmic" evidence="8">
    <location>
        <begin position="1"/>
        <end position="690"/>
    </location>
</feature>
<feature type="binding site" evidence="8">
    <location>
        <begin position="46"/>
        <end position="53"/>
    </location>
    <ligand>
        <name>GTP</name>
        <dbReference type="ChEBI" id="CHEBI:37565"/>
    </ligand>
</feature>
<comment type="subcellular location">
    <subcellularLocation>
        <location evidence="8">Endoplasmic reticulum membrane</location>
        <topology evidence="8">Multi-pass membrane protein</topology>
    </subcellularLocation>
    <text evidence="8">Enriched in the cortical ER. Concentrated in punctae along the ER tubules.</text>
</comment>
<feature type="transmembrane region" description="Helical" evidence="9">
    <location>
        <begin position="714"/>
        <end position="731"/>
    </location>
</feature>
<keyword evidence="3 8" id="KW-0378">Hydrolase</keyword>
<dbReference type="CDD" id="cd01851">
    <property type="entry name" value="GBP"/>
    <property type="match status" value="1"/>
</dbReference>
<evidence type="ECO:0000256" key="8">
    <source>
        <dbReference type="HAMAP-Rule" id="MF_03109"/>
    </source>
</evidence>
<dbReference type="PANTHER" id="PTHR45923">
    <property type="entry name" value="PROTEIN SEY1"/>
    <property type="match status" value="1"/>
</dbReference>
<dbReference type="Proteomes" id="UP001360560">
    <property type="component" value="Unassembled WGS sequence"/>
</dbReference>
<comment type="similarity">
    <text evidence="8">Belongs to the TRAFAC class dynamin-like GTPase superfamily. GB1/RHD3 GTPase family. RHD3 subfamily.</text>
</comment>
<dbReference type="Gene3D" id="3.40.50.300">
    <property type="entry name" value="P-loop containing nucleotide triphosphate hydrolases"/>
    <property type="match status" value="1"/>
</dbReference>
<feature type="transmembrane region" description="Helical" evidence="9">
    <location>
        <begin position="691"/>
        <end position="707"/>
    </location>
</feature>
<sequence length="779" mass="89159">MSTNQPSQAVQIVNEDQHFNKNILSYVNGITTNDIGLNYHIISVFGSQSTGKSTLLNALFGTKFDVMNESKRQQTTKGIWLAYASQIASKNDHIVNDPQTSPTKNNNHNNILVMDVEGTDGRERGEDQDFERKAALFALSTSEILIVNIWEHQVGLYQGANMGLLKTVFEVNLSLFAHSNPKKCLLLFVIRDHVGTTPLDSLSQVLTEDITKIWDSLNKPKELANAKLSDYFDLGFTSLSHKILKPEEFVSDVGRFGDDLNDGGEKYFKPQYHKEVPFDGWTVYSENIWDQIVQNKELDLPTQQVLVSRFRCDEIITASMEIFDTNFKREFPNFDGKNLKIAGDISEVFSGLKKEPLENYDNLASRYTKSVYVERRKQLVEKIDTQLGQIYKTYLSNIKKSALQLFHDKIVELKSKKSPFTETMDTASATGLQYFNANVIKDNASFKHDIELEELEKSLQELVESQRTREIKSLSGRIAKKFNSELKQKVSYLLNSPNEKTWDEISYVFNELVTKGLAPYKKGSGYDFGLGLTPQRNERFYYKLKKNYWKAFGTIIHDYLSEDNVVKILRDKFEDKFRYDEEGIPMVWKNSVEIDIQYKNARSAALALLPILSLAKTSDNIEIVPDLPDVEISGDDDVDEEEEEDDDFDQSEFAHILSDIQQNNVSGKFKKQIDIIYIDAKRSTIQSISSIPYWIYVVIVILGWNEFMAVIRNPLYFTFLSILLVAAYFIHQLNLWGPVKLVVSNTINETAKVSKAKLREILVEEHEPAESIAMKDLKE</sequence>
<protein>
    <submittedName>
        <fullName evidence="11">Dynamin-like GTPase</fullName>
    </submittedName>
</protein>
<dbReference type="GO" id="GO:0003924">
    <property type="term" value="F:GTPase activity"/>
    <property type="evidence" value="ECO:0007669"/>
    <property type="project" value="UniProtKB-UniRule"/>
</dbReference>
<evidence type="ECO:0000256" key="5">
    <source>
        <dbReference type="ARBA" id="ARBA00022989"/>
    </source>
</evidence>
<keyword evidence="4 8" id="KW-0256">Endoplasmic reticulum</keyword>
<keyword evidence="1 8" id="KW-0812">Transmembrane</keyword>